<reference evidence="3" key="2">
    <citation type="submission" date="2019-01" db="EMBL/GenBank/DDBJ databases">
        <authorList>
            <consortium name="NCBI Pathogen Detection Project"/>
        </authorList>
    </citation>
    <scope>NUCLEOTIDE SEQUENCE</scope>
    <source>
        <strain evidence="3">S03027-16</strain>
    </source>
</reference>
<dbReference type="AlphaFoldDB" id="A0A707BVK1"/>
<organism evidence="3">
    <name type="scientific">Salmonella typhimurium</name>
    <dbReference type="NCBI Taxonomy" id="90371"/>
    <lineage>
        <taxon>Bacteria</taxon>
        <taxon>Pseudomonadati</taxon>
        <taxon>Pseudomonadota</taxon>
        <taxon>Gammaproteobacteria</taxon>
        <taxon>Enterobacterales</taxon>
        <taxon>Enterobacteriaceae</taxon>
        <taxon>Salmonella</taxon>
    </lineage>
</organism>
<protein>
    <recommendedName>
        <fullName evidence="2">Abortive infection protein-like C-terminal domain-containing protein</fullName>
    </recommendedName>
</protein>
<name>A0A707BVK1_SALTM</name>
<feature type="region of interest" description="Disordered" evidence="1">
    <location>
        <begin position="1"/>
        <end position="20"/>
    </location>
</feature>
<dbReference type="EMBL" id="DAANEX010000152">
    <property type="protein sequence ID" value="HAC9572865.1"/>
    <property type="molecule type" value="Genomic_DNA"/>
</dbReference>
<evidence type="ECO:0000256" key="1">
    <source>
        <dbReference type="SAM" id="MobiDB-lite"/>
    </source>
</evidence>
<feature type="non-terminal residue" evidence="3">
    <location>
        <position position="1"/>
    </location>
</feature>
<gene>
    <name evidence="3" type="ORF">G0K41_24515</name>
</gene>
<reference evidence="3" key="1">
    <citation type="journal article" date="2018" name="Genome Biol.">
        <title>SKESA: strategic k-mer extension for scrupulous assemblies.</title>
        <authorList>
            <person name="Souvorov A."/>
            <person name="Agarwala R."/>
            <person name="Lipman D.J."/>
        </authorList>
    </citation>
    <scope>NUCLEOTIDE SEQUENCE</scope>
    <source>
        <strain evidence="3">S03027-16</strain>
    </source>
</reference>
<feature type="domain" description="Abortive infection protein-like C-terminal" evidence="2">
    <location>
        <begin position="34"/>
        <end position="96"/>
    </location>
</feature>
<sequence length="100" mass="11264">STSKTPSYTKSVSWQHHRTNDNVPGLLSLITAHLKDLPDDGRNEDVFKMLRSSAAILHGINNLRNNYSMAHPTETLLNEADARFAINLVRSIMTYVDELL</sequence>
<evidence type="ECO:0000259" key="2">
    <source>
        <dbReference type="Pfam" id="PF14355"/>
    </source>
</evidence>
<evidence type="ECO:0000313" key="3">
    <source>
        <dbReference type="EMBL" id="HAC9572865.1"/>
    </source>
</evidence>
<accession>A0A707BVK1</accession>
<proteinExistence type="predicted"/>
<dbReference type="InterPro" id="IPR026001">
    <property type="entry name" value="Abi-like_C"/>
</dbReference>
<dbReference type="Pfam" id="PF14355">
    <property type="entry name" value="Abi_C"/>
    <property type="match status" value="1"/>
</dbReference>
<comment type="caution">
    <text evidence="3">The sequence shown here is derived from an EMBL/GenBank/DDBJ whole genome shotgun (WGS) entry which is preliminary data.</text>
</comment>
<feature type="compositionally biased region" description="Polar residues" evidence="1">
    <location>
        <begin position="1"/>
        <end position="14"/>
    </location>
</feature>